<dbReference type="Proteomes" id="UP001497480">
    <property type="component" value="Unassembled WGS sequence"/>
</dbReference>
<evidence type="ECO:0000313" key="2">
    <source>
        <dbReference type="EMBL" id="CAL0313050.1"/>
    </source>
</evidence>
<feature type="compositionally biased region" description="Low complexity" evidence="1">
    <location>
        <begin position="37"/>
        <end position="48"/>
    </location>
</feature>
<reference evidence="2 3" key="1">
    <citation type="submission" date="2024-03" db="EMBL/GenBank/DDBJ databases">
        <authorList>
            <person name="Martinez-Hernandez J."/>
        </authorList>
    </citation>
    <scope>NUCLEOTIDE SEQUENCE [LARGE SCALE GENOMIC DNA]</scope>
</reference>
<sequence>MGLEVSRQVSIEEGDAKSTSSLAVRSSSSSMKHDSPDSSPLIPSIDNDLSPSSKDRDRPLLFWNEGKHEKLTHGKSKKKSTISKLLNELLSPQAQHTPSCSRRQLSGGVCVLGGVPSTRLDQQAPGQLKVNTIKVAQAGA</sequence>
<evidence type="ECO:0000313" key="3">
    <source>
        <dbReference type="Proteomes" id="UP001497480"/>
    </source>
</evidence>
<gene>
    <name evidence="2" type="ORF">LLUT_LOCUS14110</name>
</gene>
<proteinExistence type="predicted"/>
<name>A0AAV1WUD5_LUPLU</name>
<comment type="caution">
    <text evidence="2">The sequence shown here is derived from an EMBL/GenBank/DDBJ whole genome shotgun (WGS) entry which is preliminary data.</text>
</comment>
<dbReference type="AlphaFoldDB" id="A0AAV1WUD5"/>
<evidence type="ECO:0000256" key="1">
    <source>
        <dbReference type="SAM" id="MobiDB-lite"/>
    </source>
</evidence>
<dbReference type="EMBL" id="CAXHTB010000009">
    <property type="protein sequence ID" value="CAL0313050.1"/>
    <property type="molecule type" value="Genomic_DNA"/>
</dbReference>
<protein>
    <submittedName>
        <fullName evidence="2">Uncharacterized protein</fullName>
    </submittedName>
</protein>
<accession>A0AAV1WUD5</accession>
<organism evidence="2 3">
    <name type="scientific">Lupinus luteus</name>
    <name type="common">European yellow lupine</name>
    <dbReference type="NCBI Taxonomy" id="3873"/>
    <lineage>
        <taxon>Eukaryota</taxon>
        <taxon>Viridiplantae</taxon>
        <taxon>Streptophyta</taxon>
        <taxon>Embryophyta</taxon>
        <taxon>Tracheophyta</taxon>
        <taxon>Spermatophyta</taxon>
        <taxon>Magnoliopsida</taxon>
        <taxon>eudicotyledons</taxon>
        <taxon>Gunneridae</taxon>
        <taxon>Pentapetalae</taxon>
        <taxon>rosids</taxon>
        <taxon>fabids</taxon>
        <taxon>Fabales</taxon>
        <taxon>Fabaceae</taxon>
        <taxon>Papilionoideae</taxon>
        <taxon>50 kb inversion clade</taxon>
        <taxon>genistoids sensu lato</taxon>
        <taxon>core genistoids</taxon>
        <taxon>Genisteae</taxon>
        <taxon>Lupinus</taxon>
    </lineage>
</organism>
<feature type="compositionally biased region" description="Low complexity" evidence="1">
    <location>
        <begin position="18"/>
        <end position="30"/>
    </location>
</feature>
<keyword evidence="3" id="KW-1185">Reference proteome</keyword>
<feature type="region of interest" description="Disordered" evidence="1">
    <location>
        <begin position="1"/>
        <end position="79"/>
    </location>
</feature>
<feature type="compositionally biased region" description="Basic and acidic residues" evidence="1">
    <location>
        <begin position="53"/>
        <end position="72"/>
    </location>
</feature>